<dbReference type="AlphaFoldDB" id="A0A836L6F0"/>
<evidence type="ECO:0000313" key="3">
    <source>
        <dbReference type="Proteomes" id="UP000674318"/>
    </source>
</evidence>
<feature type="transmembrane region" description="Helical" evidence="1">
    <location>
        <begin position="12"/>
        <end position="37"/>
    </location>
</feature>
<feature type="transmembrane region" description="Helical" evidence="1">
    <location>
        <begin position="288"/>
        <end position="315"/>
    </location>
</feature>
<keyword evidence="3" id="KW-1185">Reference proteome</keyword>
<reference evidence="2 3" key="1">
    <citation type="submission" date="2021-02" db="EMBL/GenBank/DDBJ databases">
        <title>Porcisia hertigi Genome sequencing and assembly.</title>
        <authorList>
            <person name="Almutairi H."/>
            <person name="Gatherer D."/>
        </authorList>
    </citation>
    <scope>NUCLEOTIDE SEQUENCE [LARGE SCALE GENOMIC DNA]</scope>
    <source>
        <strain evidence="2 3">C119</strain>
    </source>
</reference>
<dbReference type="RefSeq" id="XP_067752236.1">
    <property type="nucleotide sequence ID" value="XM_067896079.1"/>
</dbReference>
<dbReference type="GeneID" id="94286156"/>
<organism evidence="2 3">
    <name type="scientific">Porcisia hertigi</name>
    <dbReference type="NCBI Taxonomy" id="2761500"/>
    <lineage>
        <taxon>Eukaryota</taxon>
        <taxon>Discoba</taxon>
        <taxon>Euglenozoa</taxon>
        <taxon>Kinetoplastea</taxon>
        <taxon>Metakinetoplastina</taxon>
        <taxon>Trypanosomatida</taxon>
        <taxon>Trypanosomatidae</taxon>
        <taxon>Leishmaniinae</taxon>
        <taxon>Porcisia</taxon>
    </lineage>
</organism>
<evidence type="ECO:0000313" key="2">
    <source>
        <dbReference type="EMBL" id="KAG5489908.1"/>
    </source>
</evidence>
<comment type="caution">
    <text evidence="2">The sequence shown here is derived from an EMBL/GenBank/DDBJ whole genome shotgun (WGS) entry which is preliminary data.</text>
</comment>
<dbReference type="Proteomes" id="UP000674318">
    <property type="component" value="Unassembled WGS sequence"/>
</dbReference>
<protein>
    <submittedName>
        <fullName evidence="2">Uncharacterized protein</fullName>
    </submittedName>
</protein>
<keyword evidence="1" id="KW-1133">Transmembrane helix</keyword>
<dbReference type="KEGG" id="phet:94286156"/>
<sequence>MRWGEAEARSSARFFVVGMLVGLCSLLVTCGYGLGLFQTLDEVEQLNAAIRAVEKKRVESLLDAIFPNGTSFDRKGHLHPLYALTCVDEQETEEAREMIRHVAHRFRAAAVDVDYAHHPLTAAYRHNRDVVAQALIEEWRSPVLGVVDEDAVMDEVYASALSAEELQRVDSSVYVYCRDDDAIPCQSINPARIRDASSSRLEAAYRRRFGHAQEPPAVTPYRDTDMSSAIVAPGSTIRTGFWDDPFRPLIPDLLPPRSVAVMNPGYFDSFVEQLSYTFLGHMKGSSTVAVFAMFAVGTVFLFLGAWCVGMTYWLVCCA</sequence>
<name>A0A836L6F0_9TRYP</name>
<accession>A0A836L6F0</accession>
<dbReference type="OrthoDB" id="272984at2759"/>
<evidence type="ECO:0000256" key="1">
    <source>
        <dbReference type="SAM" id="Phobius"/>
    </source>
</evidence>
<dbReference type="EMBL" id="JAFJZO010000036">
    <property type="protein sequence ID" value="KAG5489908.1"/>
    <property type="molecule type" value="Genomic_DNA"/>
</dbReference>
<keyword evidence="1" id="KW-0812">Transmembrane</keyword>
<gene>
    <name evidence="2" type="ORF">JKF63_00025</name>
</gene>
<keyword evidence="1" id="KW-0472">Membrane</keyword>
<proteinExistence type="predicted"/>